<organism evidence="1 2">
    <name type="scientific">Paraburkholderia edwinii</name>
    <dbReference type="NCBI Taxonomy" id="2861782"/>
    <lineage>
        <taxon>Bacteria</taxon>
        <taxon>Pseudomonadati</taxon>
        <taxon>Pseudomonadota</taxon>
        <taxon>Betaproteobacteria</taxon>
        <taxon>Burkholderiales</taxon>
        <taxon>Burkholderiaceae</taxon>
        <taxon>Paraburkholderia</taxon>
    </lineage>
</organism>
<reference evidence="1 2" key="1">
    <citation type="submission" date="2021-07" db="EMBL/GenBank/DDBJ databases">
        <title>Paraburkholderia edwinii protects Aspergillus sp. from phenazines by acting as a toxin sponge.</title>
        <authorList>
            <person name="Dahlstrom K.M."/>
            <person name="Newman D.K."/>
        </authorList>
    </citation>
    <scope>NUCLEOTIDE SEQUENCE [LARGE SCALE GENOMIC DNA]</scope>
    <source>
        <strain evidence="1 2">Pe01</strain>
    </source>
</reference>
<dbReference type="Gene3D" id="3.40.50.880">
    <property type="match status" value="1"/>
</dbReference>
<name>A0ABX8UTS0_9BURK</name>
<protein>
    <submittedName>
        <fullName evidence="1">Uncharacterized protein</fullName>
    </submittedName>
</protein>
<evidence type="ECO:0000313" key="1">
    <source>
        <dbReference type="EMBL" id="QYD72031.1"/>
    </source>
</evidence>
<dbReference type="SUPFAM" id="SSF52317">
    <property type="entry name" value="Class I glutamine amidotransferase-like"/>
    <property type="match status" value="1"/>
</dbReference>
<dbReference type="InterPro" id="IPR029062">
    <property type="entry name" value="Class_I_gatase-like"/>
</dbReference>
<dbReference type="Proteomes" id="UP000826462">
    <property type="component" value="Chromosome 2"/>
</dbReference>
<sequence length="172" mass="18362">MEYAVDSIGQAMRPAPGARVISVPRPQRIAFVLLSGFSLMVLGRLVETFDVANRRPGTGDRADDSCELLFLSSYGGAIRSSSGALIWSDSVETRHGGSIHSVFVLGGNDEVAGRDERLLAWLRRACRQTVVVQAAGGGRRVLEQAGLHCNNAADVNSVGDDAISAEHSRPRC</sequence>
<dbReference type="RefSeq" id="WP_219801459.1">
    <property type="nucleotide sequence ID" value="NZ_CP080096.1"/>
</dbReference>
<keyword evidence="2" id="KW-1185">Reference proteome</keyword>
<proteinExistence type="predicted"/>
<dbReference type="EMBL" id="CP080096">
    <property type="protein sequence ID" value="QYD72031.1"/>
    <property type="molecule type" value="Genomic_DNA"/>
</dbReference>
<evidence type="ECO:0000313" key="2">
    <source>
        <dbReference type="Proteomes" id="UP000826462"/>
    </source>
</evidence>
<accession>A0ABX8UTS0</accession>
<gene>
    <name evidence="1" type="ORF">KZJ38_34315</name>
</gene>